<dbReference type="PANTHER" id="PTHR31118">
    <property type="entry name" value="CYCLASE-LIKE PROTEIN 2"/>
    <property type="match status" value="1"/>
</dbReference>
<dbReference type="GO" id="GO:0019441">
    <property type="term" value="P:L-tryptophan catabolic process to kynurenine"/>
    <property type="evidence" value="ECO:0007669"/>
    <property type="project" value="InterPro"/>
</dbReference>
<dbReference type="AlphaFoldDB" id="A0A498KY66"/>
<gene>
    <name evidence="1" type="ORF">EAF64_14740</name>
</gene>
<dbReference type="InterPro" id="IPR037175">
    <property type="entry name" value="KFase_sf"/>
</dbReference>
<comment type="caution">
    <text evidence="1">The sequence shown here is derived from an EMBL/GenBank/DDBJ whole genome shotgun (WGS) entry which is preliminary data.</text>
</comment>
<name>A0A498KY66_9EURY</name>
<dbReference type="InterPro" id="IPR007325">
    <property type="entry name" value="KFase/CYL"/>
</dbReference>
<dbReference type="PANTHER" id="PTHR31118:SF12">
    <property type="entry name" value="CYCLASE-LIKE PROTEIN 2"/>
    <property type="match status" value="1"/>
</dbReference>
<proteinExistence type="predicted"/>
<dbReference type="EMBL" id="RDFA01000005">
    <property type="protein sequence ID" value="RXK47892.1"/>
    <property type="molecule type" value="Genomic_DNA"/>
</dbReference>
<dbReference type="GO" id="GO:0004061">
    <property type="term" value="F:arylformamidase activity"/>
    <property type="evidence" value="ECO:0007669"/>
    <property type="project" value="InterPro"/>
</dbReference>
<dbReference type="Gene3D" id="3.50.30.50">
    <property type="entry name" value="Putative cyclase"/>
    <property type="match status" value="1"/>
</dbReference>
<sequence>MPEIVDLSQEIYHKQPVHELHQSTSIWTHHTYEEGAAILGDSLGTDDPPWTYSTKSLLMNDHGPTHVDAFAHLGPGGESIDEMSLSYFFGPGKAIEISKYDGASDEVITPADMETACDEAGVEIEDGDILLVNTGHYQDTHPTKAYVDDYIGFSREAAEWMVDQGVKNFGVDAPGPDNSNDLTFPTHQVGREEGVPHMENLKNIDEVVGESFTFYGFPLKIRDGTGGPMRAVAMLDD</sequence>
<accession>A0A498KY66</accession>
<protein>
    <submittedName>
        <fullName evidence="1">Cyclase family protein</fullName>
    </submittedName>
</protein>
<dbReference type="RefSeq" id="WP_129069743.1">
    <property type="nucleotide sequence ID" value="NZ_RDFA01000005.1"/>
</dbReference>
<dbReference type="Proteomes" id="UP000289691">
    <property type="component" value="Unassembled WGS sequence"/>
</dbReference>
<dbReference type="Pfam" id="PF04199">
    <property type="entry name" value="Cyclase"/>
    <property type="match status" value="1"/>
</dbReference>
<dbReference type="OrthoDB" id="9014at2157"/>
<evidence type="ECO:0000313" key="2">
    <source>
        <dbReference type="Proteomes" id="UP000289691"/>
    </source>
</evidence>
<keyword evidence="2" id="KW-1185">Reference proteome</keyword>
<reference evidence="1 2" key="1">
    <citation type="submission" date="2019-01" db="EMBL/GenBank/DDBJ databases">
        <title>Halorientalis sp. F13-25 a new haloarchaeum isolated from hypersaline water.</title>
        <authorList>
            <person name="Ana D.-V."/>
            <person name="Cristina S.-P."/>
            <person name="Antonio V."/>
        </authorList>
    </citation>
    <scope>NUCLEOTIDE SEQUENCE [LARGE SCALE GENOMIC DNA]</scope>
    <source>
        <strain evidence="1 2">F13-25</strain>
    </source>
</reference>
<dbReference type="SUPFAM" id="SSF102198">
    <property type="entry name" value="Putative cyclase"/>
    <property type="match status" value="1"/>
</dbReference>
<evidence type="ECO:0000313" key="1">
    <source>
        <dbReference type="EMBL" id="RXK47892.1"/>
    </source>
</evidence>
<organism evidence="1 2">
    <name type="scientific">Halorientalis pallida</name>
    <dbReference type="NCBI Taxonomy" id="2479928"/>
    <lineage>
        <taxon>Archaea</taxon>
        <taxon>Methanobacteriati</taxon>
        <taxon>Methanobacteriota</taxon>
        <taxon>Stenosarchaea group</taxon>
        <taxon>Halobacteria</taxon>
        <taxon>Halobacteriales</taxon>
        <taxon>Haloarculaceae</taxon>
        <taxon>Halorientalis</taxon>
    </lineage>
</organism>